<comment type="caution">
    <text evidence="7">Lacks conserved residue(s) required for the propagation of feature annotation.</text>
</comment>
<dbReference type="InterPro" id="IPR029001">
    <property type="entry name" value="ITPase-like_fam"/>
</dbReference>
<sequence length="198" mass="22068">MKELIVATKNNGKVKEFREMFKIYGIELKSLHDLPDWSGDIVEDGATFEENAAIKAEAISKAYDVPVLADDSGLEVDALQGRPGVYSARYAGEEKNDQKNLEKVLKELEETGYSERTARFVCCIAIIQPGKEAIIKRGTCEGKIAKKPEGSHGFGYDPIFVPDGYDQTMAQLTADEKNAISHRRNAIDKVEQWLKELV</sequence>
<feature type="binding site" evidence="7">
    <location>
        <position position="71"/>
    </location>
    <ligand>
        <name>Mg(2+)</name>
        <dbReference type="ChEBI" id="CHEBI:18420"/>
    </ligand>
</feature>
<evidence type="ECO:0000256" key="6">
    <source>
        <dbReference type="ARBA" id="ARBA00023080"/>
    </source>
</evidence>
<comment type="subunit">
    <text evidence="7">Homodimer.</text>
</comment>
<comment type="cofactor">
    <cofactor evidence="7">
        <name>Mg(2+)</name>
        <dbReference type="ChEBI" id="CHEBI:18420"/>
    </cofactor>
    <text evidence="7">Binds 1 Mg(2+) ion per subunit.</text>
</comment>
<keyword evidence="4 7" id="KW-0378">Hydrolase</keyword>
<keyword evidence="6 7" id="KW-0546">Nucleotide metabolism</keyword>
<dbReference type="NCBIfam" id="TIGR00042">
    <property type="entry name" value="RdgB/HAM1 family non-canonical purine NTP pyrophosphatase"/>
    <property type="match status" value="1"/>
</dbReference>
<feature type="binding site" evidence="7">
    <location>
        <begin position="182"/>
        <end position="183"/>
    </location>
    <ligand>
        <name>substrate</name>
    </ligand>
</feature>
<dbReference type="InterPro" id="IPR002637">
    <property type="entry name" value="RdgB/HAM1"/>
</dbReference>
<dbReference type="Pfam" id="PF01725">
    <property type="entry name" value="Ham1p_like"/>
    <property type="match status" value="1"/>
</dbReference>
<dbReference type="EC" id="3.6.1.66" evidence="7"/>
<comment type="caution">
    <text evidence="9">The sequence shown here is derived from an EMBL/GenBank/DDBJ whole genome shotgun (WGS) entry which is preliminary data.</text>
</comment>
<dbReference type="Proteomes" id="UP000619534">
    <property type="component" value="Unassembled WGS sequence"/>
</dbReference>
<comment type="catalytic activity">
    <reaction evidence="7">
        <text>ITP + H2O = IMP + diphosphate + H(+)</text>
        <dbReference type="Rhea" id="RHEA:29399"/>
        <dbReference type="ChEBI" id="CHEBI:15377"/>
        <dbReference type="ChEBI" id="CHEBI:15378"/>
        <dbReference type="ChEBI" id="CHEBI:33019"/>
        <dbReference type="ChEBI" id="CHEBI:58053"/>
        <dbReference type="ChEBI" id="CHEBI:61402"/>
        <dbReference type="EC" id="3.6.1.66"/>
    </reaction>
</comment>
<dbReference type="NCBIfam" id="NF011397">
    <property type="entry name" value="PRK14822.1"/>
    <property type="match status" value="1"/>
</dbReference>
<evidence type="ECO:0000256" key="1">
    <source>
        <dbReference type="ARBA" id="ARBA00008023"/>
    </source>
</evidence>
<dbReference type="Gene3D" id="3.90.950.10">
    <property type="match status" value="1"/>
</dbReference>
<protein>
    <recommendedName>
        <fullName evidence="7">dITP/XTP pyrophosphatase</fullName>
        <ecNumber evidence="7">3.6.1.66</ecNumber>
    </recommendedName>
    <alternativeName>
        <fullName evidence="7">Non-canonical purine NTP pyrophosphatase</fullName>
    </alternativeName>
    <alternativeName>
        <fullName evidence="7">Non-standard purine NTP pyrophosphatase</fullName>
    </alternativeName>
    <alternativeName>
        <fullName evidence="7">Nucleoside-triphosphate diphosphatase</fullName>
    </alternativeName>
    <alternativeName>
        <fullName evidence="7">Nucleoside-triphosphate pyrophosphatase</fullName>
        <shortName evidence="7">NTPase</shortName>
    </alternativeName>
</protein>
<dbReference type="CDD" id="cd00515">
    <property type="entry name" value="HAM1"/>
    <property type="match status" value="1"/>
</dbReference>
<feature type="binding site" evidence="7">
    <location>
        <begin position="154"/>
        <end position="157"/>
    </location>
    <ligand>
        <name>substrate</name>
    </ligand>
</feature>
<comment type="catalytic activity">
    <reaction evidence="7">
        <text>XTP + H2O = XMP + diphosphate + H(+)</text>
        <dbReference type="Rhea" id="RHEA:28610"/>
        <dbReference type="ChEBI" id="CHEBI:15377"/>
        <dbReference type="ChEBI" id="CHEBI:15378"/>
        <dbReference type="ChEBI" id="CHEBI:33019"/>
        <dbReference type="ChEBI" id="CHEBI:57464"/>
        <dbReference type="ChEBI" id="CHEBI:61314"/>
        <dbReference type="EC" id="3.6.1.66"/>
    </reaction>
</comment>
<organism evidence="9 10">
    <name type="scientific">Thalassobacillus devorans</name>
    <dbReference type="NCBI Taxonomy" id="279813"/>
    <lineage>
        <taxon>Bacteria</taxon>
        <taxon>Bacillati</taxon>
        <taxon>Bacillota</taxon>
        <taxon>Bacilli</taxon>
        <taxon>Bacillales</taxon>
        <taxon>Bacillaceae</taxon>
        <taxon>Thalassobacillus</taxon>
    </lineage>
</organism>
<keyword evidence="3 7" id="KW-0547">Nucleotide-binding</keyword>
<dbReference type="SUPFAM" id="SSF52972">
    <property type="entry name" value="ITPase-like"/>
    <property type="match status" value="1"/>
</dbReference>
<feature type="binding site" evidence="7">
    <location>
        <begin position="8"/>
        <end position="13"/>
    </location>
    <ligand>
        <name>substrate</name>
    </ligand>
</feature>
<name>A0ABQ1PAT2_9BACI</name>
<comment type="similarity">
    <text evidence="1 7 8">Belongs to the HAM1 NTPase family.</text>
</comment>
<feature type="binding site" evidence="7">
    <location>
        <position position="177"/>
    </location>
    <ligand>
        <name>substrate</name>
    </ligand>
</feature>
<evidence type="ECO:0000313" key="9">
    <source>
        <dbReference type="EMBL" id="GGC93156.1"/>
    </source>
</evidence>
<evidence type="ECO:0000313" key="10">
    <source>
        <dbReference type="Proteomes" id="UP000619534"/>
    </source>
</evidence>
<evidence type="ECO:0000256" key="7">
    <source>
        <dbReference type="HAMAP-Rule" id="MF_01405"/>
    </source>
</evidence>
<feature type="binding site" evidence="7">
    <location>
        <position position="72"/>
    </location>
    <ligand>
        <name>substrate</name>
    </ligand>
</feature>
<evidence type="ECO:0000256" key="4">
    <source>
        <dbReference type="ARBA" id="ARBA00022801"/>
    </source>
</evidence>
<accession>A0ABQ1PAT2</accession>
<dbReference type="PANTHER" id="PTHR11067">
    <property type="entry name" value="INOSINE TRIPHOSPHATE PYROPHOSPHATASE/HAM1 PROTEIN"/>
    <property type="match status" value="1"/>
</dbReference>
<feature type="active site" description="Proton acceptor" evidence="7">
    <location>
        <position position="71"/>
    </location>
</feature>
<gene>
    <name evidence="9" type="ORF">GCM10007216_24850</name>
</gene>
<keyword evidence="2 7" id="KW-0479">Metal-binding</keyword>
<proteinExistence type="inferred from homology"/>
<comment type="catalytic activity">
    <reaction evidence="7">
        <text>dITP + H2O = dIMP + diphosphate + H(+)</text>
        <dbReference type="Rhea" id="RHEA:28342"/>
        <dbReference type="ChEBI" id="CHEBI:15377"/>
        <dbReference type="ChEBI" id="CHEBI:15378"/>
        <dbReference type="ChEBI" id="CHEBI:33019"/>
        <dbReference type="ChEBI" id="CHEBI:61194"/>
        <dbReference type="ChEBI" id="CHEBI:61382"/>
        <dbReference type="EC" id="3.6.1.66"/>
    </reaction>
</comment>
<keyword evidence="10" id="KW-1185">Reference proteome</keyword>
<dbReference type="EMBL" id="BMCJ01000004">
    <property type="protein sequence ID" value="GGC93156.1"/>
    <property type="molecule type" value="Genomic_DNA"/>
</dbReference>
<dbReference type="InterPro" id="IPR020922">
    <property type="entry name" value="dITP/XTP_pyrophosphatase"/>
</dbReference>
<evidence type="ECO:0000256" key="5">
    <source>
        <dbReference type="ARBA" id="ARBA00022842"/>
    </source>
</evidence>
<dbReference type="PANTHER" id="PTHR11067:SF9">
    <property type="entry name" value="INOSINE TRIPHOSPHATE PYROPHOSPHATASE"/>
    <property type="match status" value="1"/>
</dbReference>
<dbReference type="HAMAP" id="MF_01405">
    <property type="entry name" value="Non_canon_purine_NTPase"/>
    <property type="match status" value="1"/>
</dbReference>
<dbReference type="RefSeq" id="WP_062447104.1">
    <property type="nucleotide sequence ID" value="NZ_BMCJ01000004.1"/>
</dbReference>
<keyword evidence="5 7" id="KW-0460">Magnesium</keyword>
<comment type="function">
    <text evidence="7">Pyrophosphatase that catalyzes the hydrolysis of nucleoside triphosphates to their monophosphate derivatives, with a high preference for the non-canonical purine nucleotides XTP (xanthosine triphosphate), dITP (deoxyinosine triphosphate) and ITP. Seems to function as a house-cleaning enzyme that removes non-canonical purine nucleotides from the nucleotide pool, thus preventing their incorporation into DNA/RNA and avoiding chromosomal lesions.</text>
</comment>
<evidence type="ECO:0000256" key="2">
    <source>
        <dbReference type="ARBA" id="ARBA00022723"/>
    </source>
</evidence>
<evidence type="ECO:0000256" key="8">
    <source>
        <dbReference type="RuleBase" id="RU003781"/>
    </source>
</evidence>
<evidence type="ECO:0000256" key="3">
    <source>
        <dbReference type="ARBA" id="ARBA00022741"/>
    </source>
</evidence>
<reference evidence="10" key="1">
    <citation type="journal article" date="2019" name="Int. J. Syst. Evol. Microbiol.">
        <title>The Global Catalogue of Microorganisms (GCM) 10K type strain sequencing project: providing services to taxonomists for standard genome sequencing and annotation.</title>
        <authorList>
            <consortium name="The Broad Institute Genomics Platform"/>
            <consortium name="The Broad Institute Genome Sequencing Center for Infectious Disease"/>
            <person name="Wu L."/>
            <person name="Ma J."/>
        </authorList>
    </citation>
    <scope>NUCLEOTIDE SEQUENCE [LARGE SCALE GENOMIC DNA]</scope>
    <source>
        <strain evidence="10">CCM 7282</strain>
    </source>
</reference>